<comment type="similarity">
    <text evidence="6 7">Belongs to the PurK/PurT family.</text>
</comment>
<evidence type="ECO:0000259" key="8">
    <source>
        <dbReference type="PROSITE" id="PS50975"/>
    </source>
</evidence>
<comment type="catalytic activity">
    <reaction evidence="6 7">
        <text>5-amino-1-(5-phospho-beta-D-ribosyl)imidazole + hydrogencarbonate + ATP = 5-carboxyamino-1-(5-phospho-D-ribosyl)imidazole + ADP + phosphate + 2 H(+)</text>
        <dbReference type="Rhea" id="RHEA:19317"/>
        <dbReference type="ChEBI" id="CHEBI:15378"/>
        <dbReference type="ChEBI" id="CHEBI:17544"/>
        <dbReference type="ChEBI" id="CHEBI:30616"/>
        <dbReference type="ChEBI" id="CHEBI:43474"/>
        <dbReference type="ChEBI" id="CHEBI:58730"/>
        <dbReference type="ChEBI" id="CHEBI:137981"/>
        <dbReference type="ChEBI" id="CHEBI:456216"/>
        <dbReference type="EC" id="6.3.4.18"/>
    </reaction>
</comment>
<keyword evidence="2 6" id="KW-0658">Purine biosynthesis</keyword>
<name>A0A1M4W184_9CLOT</name>
<dbReference type="InterPro" id="IPR011054">
    <property type="entry name" value="Rudment_hybrid_motif"/>
</dbReference>
<comment type="pathway">
    <text evidence="6 7">Purine metabolism; IMP biosynthesis via de novo pathway; 5-amino-1-(5-phospho-D-ribosyl)imidazole-4-carboxylate from 5-amino-1-(5-phospho-D-ribosyl)imidazole (N5-CAIR route): step 1/2.</text>
</comment>
<keyword evidence="6 7" id="KW-0436">Ligase</keyword>
<dbReference type="InterPro" id="IPR003135">
    <property type="entry name" value="ATP-grasp_carboxylate-amine"/>
</dbReference>
<feature type="binding site" evidence="6">
    <location>
        <position position="200"/>
    </location>
    <ligand>
        <name>ATP</name>
        <dbReference type="ChEBI" id="CHEBI:30616"/>
    </ligand>
</feature>
<dbReference type="InterPro" id="IPR005875">
    <property type="entry name" value="PurK"/>
</dbReference>
<dbReference type="AlphaFoldDB" id="A0A1M4W184"/>
<dbReference type="Gene3D" id="3.30.1490.20">
    <property type="entry name" value="ATP-grasp fold, A domain"/>
    <property type="match status" value="1"/>
</dbReference>
<dbReference type="NCBIfam" id="NF004675">
    <property type="entry name" value="PRK06019.1-1"/>
    <property type="match status" value="1"/>
</dbReference>
<dbReference type="GO" id="GO:0006189">
    <property type="term" value="P:'de novo' IMP biosynthetic process"/>
    <property type="evidence" value="ECO:0007669"/>
    <property type="project" value="UniProtKB-UniRule"/>
</dbReference>
<dbReference type="HAMAP" id="MF_01928">
    <property type="entry name" value="PurK"/>
    <property type="match status" value="1"/>
</dbReference>
<feature type="binding site" evidence="6">
    <location>
        <begin position="169"/>
        <end position="172"/>
    </location>
    <ligand>
        <name>ATP</name>
        <dbReference type="ChEBI" id="CHEBI:30616"/>
    </ligand>
</feature>
<dbReference type="NCBIfam" id="TIGR01161">
    <property type="entry name" value="purK"/>
    <property type="match status" value="1"/>
</dbReference>
<feature type="binding site" evidence="6">
    <location>
        <begin position="254"/>
        <end position="255"/>
    </location>
    <ligand>
        <name>ATP</name>
        <dbReference type="ChEBI" id="CHEBI:30616"/>
    </ligand>
</feature>
<feature type="binding site" evidence="6">
    <location>
        <position position="101"/>
    </location>
    <ligand>
        <name>ATP</name>
        <dbReference type="ChEBI" id="CHEBI:30616"/>
    </ligand>
</feature>
<comment type="function">
    <text evidence="6">Catalyzes the ATP-dependent conversion of 5-aminoimidazole ribonucleotide (AIR) and HCO(3)(-) to N5-carboxyaminoimidazole ribonucleotide (N5-CAIR).</text>
</comment>
<dbReference type="GO" id="GO:0034028">
    <property type="term" value="F:5-(carboxyamino)imidazole ribonucleotide synthase activity"/>
    <property type="evidence" value="ECO:0007669"/>
    <property type="project" value="UniProtKB-UniRule"/>
</dbReference>
<dbReference type="Proteomes" id="UP000184423">
    <property type="component" value="Unassembled WGS sequence"/>
</dbReference>
<keyword evidence="5" id="KW-0456">Lyase</keyword>
<dbReference type="EC" id="6.3.4.18" evidence="6 7"/>
<comment type="caution">
    <text evidence="6">Lacks conserved residue(s) required for the propagation of feature annotation.</text>
</comment>
<keyword evidence="3" id="KW-0210">Decarboxylase</keyword>
<comment type="subunit">
    <text evidence="6 7">Homodimer.</text>
</comment>
<dbReference type="PROSITE" id="PS50975">
    <property type="entry name" value="ATP_GRASP"/>
    <property type="match status" value="1"/>
</dbReference>
<dbReference type="Gene3D" id="3.30.470.20">
    <property type="entry name" value="ATP-grasp fold, B domain"/>
    <property type="match status" value="1"/>
</dbReference>
<evidence type="ECO:0000313" key="9">
    <source>
        <dbReference type="EMBL" id="SHE74712.1"/>
    </source>
</evidence>
<dbReference type="GO" id="GO:0004638">
    <property type="term" value="F:phosphoribosylaminoimidazole carboxylase activity"/>
    <property type="evidence" value="ECO:0007669"/>
    <property type="project" value="InterPro"/>
</dbReference>
<dbReference type="Gene3D" id="3.40.50.20">
    <property type="match status" value="1"/>
</dbReference>
<keyword evidence="4 6" id="KW-0067">ATP-binding</keyword>
<proteinExistence type="inferred from homology"/>
<dbReference type="SUPFAM" id="SSF52440">
    <property type="entry name" value="PreATP-grasp domain"/>
    <property type="match status" value="1"/>
</dbReference>
<evidence type="ECO:0000256" key="2">
    <source>
        <dbReference type="ARBA" id="ARBA00022755"/>
    </source>
</evidence>
<evidence type="ECO:0000313" key="10">
    <source>
        <dbReference type="Proteomes" id="UP000184423"/>
    </source>
</evidence>
<evidence type="ECO:0000256" key="3">
    <source>
        <dbReference type="ARBA" id="ARBA00022793"/>
    </source>
</evidence>
<dbReference type="SUPFAM" id="SSF56059">
    <property type="entry name" value="Glutathione synthetase ATP-binding domain-like"/>
    <property type="match status" value="1"/>
</dbReference>
<dbReference type="PANTHER" id="PTHR11609:SF5">
    <property type="entry name" value="PHOSPHORIBOSYLAMINOIMIDAZOLE CARBOXYLASE"/>
    <property type="match status" value="1"/>
</dbReference>
<dbReference type="Pfam" id="PF22660">
    <property type="entry name" value="RS_preATP-grasp-like"/>
    <property type="match status" value="1"/>
</dbReference>
<reference evidence="10" key="1">
    <citation type="submission" date="2016-11" db="EMBL/GenBank/DDBJ databases">
        <authorList>
            <person name="Varghese N."/>
            <person name="Submissions S."/>
        </authorList>
    </citation>
    <scope>NUCLEOTIDE SEQUENCE [LARGE SCALE GENOMIC DNA]</scope>
    <source>
        <strain evidence="10">DSM 10124</strain>
    </source>
</reference>
<dbReference type="GO" id="GO:0005829">
    <property type="term" value="C:cytosol"/>
    <property type="evidence" value="ECO:0007669"/>
    <property type="project" value="TreeGrafter"/>
</dbReference>
<dbReference type="NCBIfam" id="NF004679">
    <property type="entry name" value="PRK06019.1-5"/>
    <property type="match status" value="1"/>
</dbReference>
<dbReference type="Pfam" id="PF02222">
    <property type="entry name" value="ATP-grasp"/>
    <property type="match status" value="1"/>
</dbReference>
<dbReference type="SUPFAM" id="SSF51246">
    <property type="entry name" value="Rudiment single hybrid motif"/>
    <property type="match status" value="1"/>
</dbReference>
<dbReference type="InterPro" id="IPR011761">
    <property type="entry name" value="ATP-grasp"/>
</dbReference>
<dbReference type="RefSeq" id="WP_073248203.1">
    <property type="nucleotide sequence ID" value="NZ_FQVG01000014.1"/>
</dbReference>
<protein>
    <recommendedName>
        <fullName evidence="6 7">N5-carboxyaminoimidazole ribonucleotide synthase</fullName>
        <shortName evidence="6 7">N5-CAIR synthase</shortName>
        <ecNumber evidence="6 7">6.3.4.18</ecNumber>
    </recommendedName>
    <alternativeName>
        <fullName evidence="6 7">5-(carboxyamino)imidazole ribonucleotide synthetase</fullName>
    </alternativeName>
</protein>
<feature type="domain" description="ATP-grasp" evidence="8">
    <location>
        <begin position="105"/>
        <end position="284"/>
    </location>
</feature>
<dbReference type="Pfam" id="PF17769">
    <property type="entry name" value="PurK_C"/>
    <property type="match status" value="1"/>
</dbReference>
<accession>A0A1M4W184</accession>
<dbReference type="UniPathway" id="UPA00074">
    <property type="reaction ID" value="UER00942"/>
</dbReference>
<dbReference type="EMBL" id="FQVG01000014">
    <property type="protein sequence ID" value="SHE74712.1"/>
    <property type="molecule type" value="Genomic_DNA"/>
</dbReference>
<dbReference type="GO" id="GO:0046872">
    <property type="term" value="F:metal ion binding"/>
    <property type="evidence" value="ECO:0007669"/>
    <property type="project" value="InterPro"/>
</dbReference>
<dbReference type="InterPro" id="IPR013815">
    <property type="entry name" value="ATP_grasp_subdomain_1"/>
</dbReference>
<evidence type="ECO:0000256" key="6">
    <source>
        <dbReference type="HAMAP-Rule" id="MF_01928"/>
    </source>
</evidence>
<dbReference type="FunFam" id="3.30.470.20:FF:000037">
    <property type="entry name" value="Phosphoribosylaminoimidazole carboxylase, chloroplastic"/>
    <property type="match status" value="1"/>
</dbReference>
<dbReference type="InterPro" id="IPR016185">
    <property type="entry name" value="PreATP-grasp_dom_sf"/>
</dbReference>
<evidence type="ECO:0000256" key="7">
    <source>
        <dbReference type="RuleBase" id="RU361200"/>
    </source>
</evidence>
<evidence type="ECO:0000256" key="4">
    <source>
        <dbReference type="ARBA" id="ARBA00022840"/>
    </source>
</evidence>
<dbReference type="InterPro" id="IPR054350">
    <property type="entry name" value="PurT/PurK_preATP-grasp"/>
</dbReference>
<keyword evidence="1 6" id="KW-0547">Nucleotide-binding</keyword>
<sequence length="370" mass="42611">MKRIGIVGGGQLGRMLSFEAKRMGFEVVILDPTHNSPAGQVSDFQIVSRYDDLSRIDDFLCLCDVITYEFEHISVELLRDIEKRGREVIPSSNTLEIIQDKLKQKLFLKEKGFNVPKIYKRDELDKIDCFPCMLKFSRGGYDGKGNILIESPSHLKDIVSNLKYDFFIEELIQFEKEISILVARNKSGEIKNFSPVENIHKNSILHLSISPARIDKKTEDKIYEIADRFIEVIGDYGIFCIEMFLDKEGNIYINEIAPRPHNSGHHTIESCITSQFEQHIRSILNLPLGSTREISKAVMRNILGDKDIEGRYYLKGFEELLKTEGLFLHLYGKREVKRGRKMGHITYLCNDLEEGIERLSNMEFEFIGGC</sequence>
<evidence type="ECO:0000256" key="5">
    <source>
        <dbReference type="ARBA" id="ARBA00023239"/>
    </source>
</evidence>
<keyword evidence="10" id="KW-1185">Reference proteome</keyword>
<dbReference type="GO" id="GO:0005524">
    <property type="term" value="F:ATP binding"/>
    <property type="evidence" value="ECO:0007669"/>
    <property type="project" value="UniProtKB-UniRule"/>
</dbReference>
<gene>
    <name evidence="6 7" type="primary">purK</name>
    <name evidence="9" type="ORF">SAMN02746091_01032</name>
</gene>
<organism evidence="9 10">
    <name type="scientific">Caloramator proteoclasticus DSM 10124</name>
    <dbReference type="NCBI Taxonomy" id="1121262"/>
    <lineage>
        <taxon>Bacteria</taxon>
        <taxon>Bacillati</taxon>
        <taxon>Bacillota</taxon>
        <taxon>Clostridia</taxon>
        <taxon>Eubacteriales</taxon>
        <taxon>Clostridiaceae</taxon>
        <taxon>Caloramator</taxon>
    </lineage>
</organism>
<comment type="function">
    <text evidence="7">Catalyzes the ATP-dependent conversion of 5-aminoimidazole ribonucleotide (AIR) and HCO(3)- to N5-carboxyaminoimidazole ribonucleotide (N5-CAIR).</text>
</comment>
<evidence type="ECO:0000256" key="1">
    <source>
        <dbReference type="ARBA" id="ARBA00022741"/>
    </source>
</evidence>
<dbReference type="InterPro" id="IPR040686">
    <property type="entry name" value="PurK_C"/>
</dbReference>
<feature type="binding site" evidence="6">
    <location>
        <position position="135"/>
    </location>
    <ligand>
        <name>ATP</name>
        <dbReference type="ChEBI" id="CHEBI:30616"/>
    </ligand>
</feature>
<feature type="binding site" evidence="6">
    <location>
        <position position="177"/>
    </location>
    <ligand>
        <name>ATP</name>
        <dbReference type="ChEBI" id="CHEBI:30616"/>
    </ligand>
</feature>
<dbReference type="PANTHER" id="PTHR11609">
    <property type="entry name" value="PURINE BIOSYNTHESIS PROTEIN 6/7, PUR6/7"/>
    <property type="match status" value="1"/>
</dbReference>